<dbReference type="AlphaFoldDB" id="A0A1E3B622"/>
<evidence type="ECO:0000313" key="2">
    <source>
        <dbReference type="Proteomes" id="UP000094569"/>
    </source>
</evidence>
<organism evidence="1 2">
    <name type="scientific">Aspergillus cristatus</name>
    <name type="common">Chinese Fuzhuan brick tea-fermentation fungus</name>
    <name type="synonym">Eurotium cristatum</name>
    <dbReference type="NCBI Taxonomy" id="573508"/>
    <lineage>
        <taxon>Eukaryota</taxon>
        <taxon>Fungi</taxon>
        <taxon>Dikarya</taxon>
        <taxon>Ascomycota</taxon>
        <taxon>Pezizomycotina</taxon>
        <taxon>Eurotiomycetes</taxon>
        <taxon>Eurotiomycetidae</taxon>
        <taxon>Eurotiales</taxon>
        <taxon>Aspergillaceae</taxon>
        <taxon>Aspergillus</taxon>
        <taxon>Aspergillus subgen. Aspergillus</taxon>
    </lineage>
</organism>
<dbReference type="Proteomes" id="UP000094569">
    <property type="component" value="Unassembled WGS sequence"/>
</dbReference>
<name>A0A1E3B622_ASPCR</name>
<dbReference type="OrthoDB" id="4526849at2759"/>
<sequence length="98" mass="11107">MVNSLELSQSEWSDQEAFVLSTYGIHLKLMSALFPKEYLQGVHSPTMPVEQTLWVIRTKPYDLKDPDQRAQALKVCIALIAYLHSGKGSVGLLQNIYR</sequence>
<keyword evidence="2" id="KW-1185">Reference proteome</keyword>
<proteinExistence type="predicted"/>
<dbReference type="VEuPathDB" id="FungiDB:SI65_08250"/>
<evidence type="ECO:0000313" key="1">
    <source>
        <dbReference type="EMBL" id="ODM16251.1"/>
    </source>
</evidence>
<protein>
    <submittedName>
        <fullName evidence="1">Uncharacterized protein</fullName>
    </submittedName>
</protein>
<dbReference type="EMBL" id="JXNT01000012">
    <property type="protein sequence ID" value="ODM16251.1"/>
    <property type="molecule type" value="Genomic_DNA"/>
</dbReference>
<accession>A0A1E3B622</accession>
<comment type="caution">
    <text evidence="1">The sequence shown here is derived from an EMBL/GenBank/DDBJ whole genome shotgun (WGS) entry which is preliminary data.</text>
</comment>
<reference evidence="1 2" key="1">
    <citation type="journal article" date="2016" name="BMC Genomics">
        <title>Comparative genomic and transcriptomic analyses of the Fuzhuan brick tea-fermentation fungus Aspergillus cristatus.</title>
        <authorList>
            <person name="Ge Y."/>
            <person name="Wang Y."/>
            <person name="Liu Y."/>
            <person name="Tan Y."/>
            <person name="Ren X."/>
            <person name="Zhang X."/>
            <person name="Hyde K.D."/>
            <person name="Liu Y."/>
            <person name="Liu Z."/>
        </authorList>
    </citation>
    <scope>NUCLEOTIDE SEQUENCE [LARGE SCALE GENOMIC DNA]</scope>
    <source>
        <strain evidence="1 2">GZAAS20.1005</strain>
    </source>
</reference>
<gene>
    <name evidence="1" type="ORF">SI65_08250</name>
</gene>